<evidence type="ECO:0000313" key="2">
    <source>
        <dbReference type="EMBL" id="KAF8759940.1"/>
    </source>
</evidence>
<comment type="caution">
    <text evidence="2">The sequence shown here is derived from an EMBL/GenBank/DDBJ whole genome shotgun (WGS) entry which is preliminary data.</text>
</comment>
<reference evidence="2" key="1">
    <citation type="submission" date="2020-09" db="EMBL/GenBank/DDBJ databases">
        <title>Comparative genome analyses of four rice-infecting Rhizoctonia solani isolates reveal extensive enrichment of homogalacturonan modification genes.</title>
        <authorList>
            <person name="Lee D.-Y."/>
            <person name="Jeon J."/>
            <person name="Kim K.-T."/>
            <person name="Cheong K."/>
            <person name="Song H."/>
            <person name="Choi G."/>
            <person name="Ko J."/>
            <person name="Opiyo S.O."/>
            <person name="Zuo S."/>
            <person name="Madhav S."/>
            <person name="Lee Y.-H."/>
            <person name="Wang G.-L."/>
        </authorList>
    </citation>
    <scope>NUCLEOTIDE SEQUENCE</scope>
    <source>
        <strain evidence="2">AG1-IA B2</strain>
    </source>
</reference>
<evidence type="ECO:0000256" key="1">
    <source>
        <dbReference type="SAM" id="MobiDB-lite"/>
    </source>
</evidence>
<name>A0A8H7IM61_9AGAM</name>
<accession>A0A8H7IM61</accession>
<feature type="compositionally biased region" description="Low complexity" evidence="1">
    <location>
        <begin position="46"/>
        <end position="60"/>
    </location>
</feature>
<proteinExistence type="predicted"/>
<protein>
    <submittedName>
        <fullName evidence="2">Uncharacterized protein</fullName>
    </submittedName>
</protein>
<feature type="region of interest" description="Disordered" evidence="1">
    <location>
        <begin position="25"/>
        <end position="70"/>
    </location>
</feature>
<sequence length="89" mass="10127">MLADNSESRSAPEIFGAVEPLRLVIQSRDDDDHDDNPEPKGKGIGRRFSSILRRSTRSTSDLTGIHEHDIASEYPNERKVIKNQKQRLQ</sequence>
<dbReference type="Proteomes" id="UP000614334">
    <property type="component" value="Unassembled WGS sequence"/>
</dbReference>
<dbReference type="EMBL" id="JACYCF010000002">
    <property type="protein sequence ID" value="KAF8759940.1"/>
    <property type="molecule type" value="Genomic_DNA"/>
</dbReference>
<organism evidence="2 3">
    <name type="scientific">Rhizoctonia solani</name>
    <dbReference type="NCBI Taxonomy" id="456999"/>
    <lineage>
        <taxon>Eukaryota</taxon>
        <taxon>Fungi</taxon>
        <taxon>Dikarya</taxon>
        <taxon>Basidiomycota</taxon>
        <taxon>Agaricomycotina</taxon>
        <taxon>Agaricomycetes</taxon>
        <taxon>Cantharellales</taxon>
        <taxon>Ceratobasidiaceae</taxon>
        <taxon>Rhizoctonia</taxon>
    </lineage>
</organism>
<evidence type="ECO:0000313" key="3">
    <source>
        <dbReference type="Proteomes" id="UP000614334"/>
    </source>
</evidence>
<gene>
    <name evidence="2" type="ORF">RHS01_01348</name>
</gene>
<dbReference type="AlphaFoldDB" id="A0A8H7IM61"/>